<protein>
    <submittedName>
        <fullName evidence="1">Uncharacterized protein</fullName>
    </submittedName>
</protein>
<dbReference type="EMBL" id="JANSHE010000451">
    <property type="protein sequence ID" value="KAJ3010686.1"/>
    <property type="molecule type" value="Genomic_DNA"/>
</dbReference>
<sequence length="671" mass="73752">MPLETKLTKLLGIRVPVVQGGMQWVGVPQLAAAVSNAGGLGILTALTQPTPDALRHAIRETRKLTKYPFGVNITLLPSINPPDYEGYARAAVEEGVRIFETAGNNPGPLIKYFKSQGCIVIHKCTTIRHAKSAERLGVDCLSIDGFECAGHPGEEDIEPIMQLARAAQELKIPYIASGGFADGRGLASALALGACVCRVVTLIDPEDEAIQIGWPIQPERFVIVGPIGHPAHRWNRKRGNSIAISLKNHFRGLRSGVGDPSLRLPSVLQNSSPASWRTGSAYAVKVSERWEDTRVSKGRGHASVSQSRAEVIGQSLEEDMTPAGQARSFKSPLASCEEESGLFDDMDAKFDRGDKPVDCSAALGLNCWLSGLGWCIMESANEPRAGDGPFVRTLALTCTRIYSAPMPKKPIETILIPRPPDRLSRSLISLEGVCLAGQMELTSSNAEKELYYDILNTVGELCEEYIPHNYEGVLTSDLRRKIVKKAILRQPILKRYENTWPIPTMISMHRQLRKAGNQRGIMGRSIADSKALTSGHKKRAVRSARESQQEENCDSRGSSRKITPRNVATPRRRAISATLGTSQATMVGVVLRPHKPATAVGSFLQGLPQDLRFLLPTFIQYGVKDDASLRGMLQMSEWRRWLYSWVKEGRLTELQFEMVSDGLARIKEARH</sequence>
<comment type="caution">
    <text evidence="1">The sequence shown here is derived from an EMBL/GenBank/DDBJ whole genome shotgun (WGS) entry which is preliminary data.</text>
</comment>
<gene>
    <name evidence="1" type="ORF">NUW54_g2404</name>
</gene>
<organism evidence="1 2">
    <name type="scientific">Trametes sanguinea</name>
    <dbReference type="NCBI Taxonomy" id="158606"/>
    <lineage>
        <taxon>Eukaryota</taxon>
        <taxon>Fungi</taxon>
        <taxon>Dikarya</taxon>
        <taxon>Basidiomycota</taxon>
        <taxon>Agaricomycotina</taxon>
        <taxon>Agaricomycetes</taxon>
        <taxon>Polyporales</taxon>
        <taxon>Polyporaceae</taxon>
        <taxon>Trametes</taxon>
    </lineage>
</organism>
<proteinExistence type="predicted"/>
<name>A0ACC1Q3W0_9APHY</name>
<evidence type="ECO:0000313" key="2">
    <source>
        <dbReference type="Proteomes" id="UP001144978"/>
    </source>
</evidence>
<evidence type="ECO:0000313" key="1">
    <source>
        <dbReference type="EMBL" id="KAJ3010686.1"/>
    </source>
</evidence>
<reference evidence="1" key="1">
    <citation type="submission" date="2022-08" db="EMBL/GenBank/DDBJ databases">
        <title>Genome Sequence of Pycnoporus sanguineus.</title>
        <authorList>
            <person name="Buettner E."/>
        </authorList>
    </citation>
    <scope>NUCLEOTIDE SEQUENCE</scope>
    <source>
        <strain evidence="1">CG-C14</strain>
    </source>
</reference>
<dbReference type="Proteomes" id="UP001144978">
    <property type="component" value="Unassembled WGS sequence"/>
</dbReference>
<accession>A0ACC1Q3W0</accession>
<keyword evidence="2" id="KW-1185">Reference proteome</keyword>